<dbReference type="Proteomes" id="UP001060215">
    <property type="component" value="Chromosome 7"/>
</dbReference>
<comment type="caution">
    <text evidence="1">The sequence shown here is derived from an EMBL/GenBank/DDBJ whole genome shotgun (WGS) entry which is preliminary data.</text>
</comment>
<accession>A0ACC0HAB9</accession>
<organism evidence="1 2">
    <name type="scientific">Camellia lanceoleosa</name>
    <dbReference type="NCBI Taxonomy" id="1840588"/>
    <lineage>
        <taxon>Eukaryota</taxon>
        <taxon>Viridiplantae</taxon>
        <taxon>Streptophyta</taxon>
        <taxon>Embryophyta</taxon>
        <taxon>Tracheophyta</taxon>
        <taxon>Spermatophyta</taxon>
        <taxon>Magnoliopsida</taxon>
        <taxon>eudicotyledons</taxon>
        <taxon>Gunneridae</taxon>
        <taxon>Pentapetalae</taxon>
        <taxon>asterids</taxon>
        <taxon>Ericales</taxon>
        <taxon>Theaceae</taxon>
        <taxon>Camellia</taxon>
    </lineage>
</organism>
<protein>
    <submittedName>
        <fullName evidence="1">Uncharacterized protein</fullName>
    </submittedName>
</protein>
<name>A0ACC0HAB9_9ERIC</name>
<proteinExistence type="predicted"/>
<keyword evidence="2" id="KW-1185">Reference proteome</keyword>
<evidence type="ECO:0000313" key="1">
    <source>
        <dbReference type="EMBL" id="KAI8008916.1"/>
    </source>
</evidence>
<gene>
    <name evidence="1" type="ORF">LOK49_LG07G01206</name>
</gene>
<reference evidence="1 2" key="1">
    <citation type="journal article" date="2022" name="Plant J.">
        <title>Chromosome-level genome of Camellia lanceoleosa provides a valuable resource for understanding genome evolution and self-incompatibility.</title>
        <authorList>
            <person name="Gong W."/>
            <person name="Xiao S."/>
            <person name="Wang L."/>
            <person name="Liao Z."/>
            <person name="Chang Y."/>
            <person name="Mo W."/>
            <person name="Hu G."/>
            <person name="Li W."/>
            <person name="Zhao G."/>
            <person name="Zhu H."/>
            <person name="Hu X."/>
            <person name="Ji K."/>
            <person name="Xiang X."/>
            <person name="Song Q."/>
            <person name="Yuan D."/>
            <person name="Jin S."/>
            <person name="Zhang L."/>
        </authorList>
    </citation>
    <scope>NUCLEOTIDE SEQUENCE [LARGE SCALE GENOMIC DNA]</scope>
    <source>
        <strain evidence="1">SQ_2022a</strain>
    </source>
</reference>
<sequence length="151" mass="16353">MVECMRLHALLPNFISPPNPTTAPTLLLLRFVLATFFVFALCLGQFAPDLTVGKQGGATTPLVTLIIEIPPPNPNQYPVLDISPNKPPSFPSPPSLSSLSLSLSLSTCRPNYNSPISLIYISVLRVLTVDAKLFNCFKVPSLKTAVNCLVF</sequence>
<dbReference type="EMBL" id="CM045764">
    <property type="protein sequence ID" value="KAI8008916.1"/>
    <property type="molecule type" value="Genomic_DNA"/>
</dbReference>
<evidence type="ECO:0000313" key="2">
    <source>
        <dbReference type="Proteomes" id="UP001060215"/>
    </source>
</evidence>